<evidence type="ECO:0000313" key="2">
    <source>
        <dbReference type="Proteomes" id="UP001597211"/>
    </source>
</evidence>
<evidence type="ECO:0000313" key="1">
    <source>
        <dbReference type="EMBL" id="MFD1182317.1"/>
    </source>
</evidence>
<accession>A0ABW3SBY5</accession>
<protein>
    <recommendedName>
        <fullName evidence="3">Colicin D immunity protein domain-containing protein</fullName>
    </recommendedName>
</protein>
<evidence type="ECO:0008006" key="3">
    <source>
        <dbReference type="Google" id="ProtNLM"/>
    </source>
</evidence>
<keyword evidence="2" id="KW-1185">Reference proteome</keyword>
<reference evidence="2" key="1">
    <citation type="journal article" date="2019" name="Int. J. Syst. Evol. Microbiol.">
        <title>The Global Catalogue of Microorganisms (GCM) 10K type strain sequencing project: providing services to taxonomists for standard genome sequencing and annotation.</title>
        <authorList>
            <consortium name="The Broad Institute Genomics Platform"/>
            <consortium name="The Broad Institute Genome Sequencing Center for Infectious Disease"/>
            <person name="Wu L."/>
            <person name="Ma J."/>
        </authorList>
    </citation>
    <scope>NUCLEOTIDE SEQUENCE [LARGE SCALE GENOMIC DNA]</scope>
    <source>
        <strain evidence="2">CCUG 48216</strain>
    </source>
</reference>
<gene>
    <name evidence="1" type="ORF">ACFQ2Z_13200</name>
</gene>
<sequence length="105" mass="12365">MKRSSRQKMIKQYAQAVISELQLLGYPSDQAKEVFFRHYRDMKRLFGLEQNVCDFAKMMDEFERAIQKKHDPSDPNSIAVDHLKHLAQAYIHSPKKLSKIEKDGR</sequence>
<proteinExistence type="predicted"/>
<name>A0ABW3SBY5_9BACL</name>
<dbReference type="Proteomes" id="UP001597211">
    <property type="component" value="Unassembled WGS sequence"/>
</dbReference>
<comment type="caution">
    <text evidence="1">The sequence shown here is derived from an EMBL/GenBank/DDBJ whole genome shotgun (WGS) entry which is preliminary data.</text>
</comment>
<dbReference type="EMBL" id="JBHTKZ010000024">
    <property type="protein sequence ID" value="MFD1182317.1"/>
    <property type="molecule type" value="Genomic_DNA"/>
</dbReference>
<organism evidence="1 2">
    <name type="scientific">Paenibacillus timonensis</name>
    <dbReference type="NCBI Taxonomy" id="225915"/>
    <lineage>
        <taxon>Bacteria</taxon>
        <taxon>Bacillati</taxon>
        <taxon>Bacillota</taxon>
        <taxon>Bacilli</taxon>
        <taxon>Bacillales</taxon>
        <taxon>Paenibacillaceae</taxon>
        <taxon>Paenibacillus</taxon>
    </lineage>
</organism>